<feature type="transmembrane region" description="Helical" evidence="10">
    <location>
        <begin position="15"/>
        <end position="42"/>
    </location>
</feature>
<evidence type="ECO:0000256" key="4">
    <source>
        <dbReference type="ARBA" id="ARBA00017522"/>
    </source>
</evidence>
<evidence type="ECO:0000313" key="11">
    <source>
        <dbReference type="EMBL" id="MCW7516829.1"/>
    </source>
</evidence>
<dbReference type="Pfam" id="PF04973">
    <property type="entry name" value="NMN_transporter"/>
    <property type="match status" value="1"/>
</dbReference>
<keyword evidence="6" id="KW-1003">Cell membrane</keyword>
<dbReference type="Proteomes" id="UP001209694">
    <property type="component" value="Unassembled WGS sequence"/>
</dbReference>
<dbReference type="PANTHER" id="PTHR36122:SF2">
    <property type="entry name" value="NICOTINAMIDE RIBOSIDE TRANSPORTER PNUC"/>
    <property type="match status" value="1"/>
</dbReference>
<evidence type="ECO:0000256" key="5">
    <source>
        <dbReference type="ARBA" id="ARBA00022448"/>
    </source>
</evidence>
<keyword evidence="8 10" id="KW-1133">Transmembrane helix</keyword>
<dbReference type="RefSeq" id="WP_135663410.1">
    <property type="nucleotide sequence ID" value="NZ_JAMQPS010000005.1"/>
</dbReference>
<dbReference type="EMBL" id="JAMQQD010000007">
    <property type="protein sequence ID" value="MCW7516829.1"/>
    <property type="molecule type" value="Genomic_DNA"/>
</dbReference>
<evidence type="ECO:0000256" key="9">
    <source>
        <dbReference type="ARBA" id="ARBA00023136"/>
    </source>
</evidence>
<feature type="transmembrane region" description="Helical" evidence="10">
    <location>
        <begin position="192"/>
        <end position="211"/>
    </location>
</feature>
<dbReference type="GO" id="GO:0034257">
    <property type="term" value="F:nicotinamide riboside transmembrane transporter activity"/>
    <property type="evidence" value="ECO:0007669"/>
    <property type="project" value="InterPro"/>
</dbReference>
<evidence type="ECO:0000256" key="3">
    <source>
        <dbReference type="ARBA" id="ARBA00006669"/>
    </source>
</evidence>
<evidence type="ECO:0000256" key="10">
    <source>
        <dbReference type="SAM" id="Phobius"/>
    </source>
</evidence>
<dbReference type="AlphaFoldDB" id="A0A5F2DEV6"/>
<keyword evidence="9 10" id="KW-0472">Membrane</keyword>
<comment type="caution">
    <text evidence="11">The sequence shown here is derived from an EMBL/GenBank/DDBJ whole genome shotgun (WGS) entry which is preliminary data.</text>
</comment>
<feature type="transmembrane region" description="Helical" evidence="10">
    <location>
        <begin position="144"/>
        <end position="163"/>
    </location>
</feature>
<feature type="transmembrane region" description="Helical" evidence="10">
    <location>
        <begin position="170"/>
        <end position="186"/>
    </location>
</feature>
<name>A0A5F2DEV6_9LEPT</name>
<accession>A0A5F2DEV6</accession>
<dbReference type="NCBIfam" id="TIGR01528">
    <property type="entry name" value="NMN_trans_PnuC"/>
    <property type="match status" value="1"/>
</dbReference>
<dbReference type="InterPro" id="IPR006419">
    <property type="entry name" value="NMN_transpt_PnuC"/>
</dbReference>
<comment type="similarity">
    <text evidence="3">Belongs to the nicotinamide ribonucleoside (NR) uptake permease (TC 4.B.1) family.</text>
</comment>
<keyword evidence="7 10" id="KW-0812">Transmembrane</keyword>
<keyword evidence="5" id="KW-0813">Transport</keyword>
<dbReference type="GO" id="GO:0005886">
    <property type="term" value="C:plasma membrane"/>
    <property type="evidence" value="ECO:0007669"/>
    <property type="project" value="UniProtKB-SubCell"/>
</dbReference>
<evidence type="ECO:0000256" key="7">
    <source>
        <dbReference type="ARBA" id="ARBA00022692"/>
    </source>
</evidence>
<evidence type="ECO:0000256" key="8">
    <source>
        <dbReference type="ARBA" id="ARBA00022989"/>
    </source>
</evidence>
<sequence length="225" mass="26517">MTEIHLLEQYLSLDYAIFTILGYPLSLLEFLGTTSGLVCVYLASRNHILTWPIGIFNSICFLFLFFQIQLYSDMLLQVYFFGSSIYGWIIWRKRTGQFTKIVSLGRNKNLFVIFLLIVGTFGLGFFTKHLPVWFPNLFVKPPDYLYWDAFTTVTSIIANLLLAQRKLESWFLWVFVDIVCIVLYSLKNIPFVTVEYVIFLLIAVYGSWHWYKEYKENQKYFPSST</sequence>
<comment type="subcellular location">
    <subcellularLocation>
        <location evidence="2">Cell membrane</location>
        <topology evidence="2">Multi-pass membrane protein</topology>
    </subcellularLocation>
</comment>
<reference evidence="11" key="1">
    <citation type="submission" date="2022-06" db="EMBL/GenBank/DDBJ databases">
        <title>Leptospira isolates from biofilms formed at urban environments.</title>
        <authorList>
            <person name="Ribeiro P.S."/>
            <person name="Sousa T."/>
            <person name="Carvalho N."/>
            <person name="Aburjaile F."/>
            <person name="Neves F."/>
            <person name="Oliveira D."/>
            <person name="Blanco L."/>
            <person name="Lima J."/>
            <person name="Costa F."/>
            <person name="Brenig B."/>
            <person name="Soares S."/>
            <person name="Ramos R."/>
            <person name="Goes-Neto A."/>
            <person name="Matiuzzi M."/>
            <person name="Azevedo V."/>
            <person name="Ristow P."/>
        </authorList>
    </citation>
    <scope>NUCLEOTIDE SEQUENCE</scope>
    <source>
        <strain evidence="11">VSF7</strain>
    </source>
</reference>
<feature type="transmembrane region" description="Helical" evidence="10">
    <location>
        <begin position="49"/>
        <end position="68"/>
    </location>
</feature>
<organism evidence="11 12">
    <name type="scientific">Leptospira levettii</name>
    <dbReference type="NCBI Taxonomy" id="2023178"/>
    <lineage>
        <taxon>Bacteria</taxon>
        <taxon>Pseudomonadati</taxon>
        <taxon>Spirochaetota</taxon>
        <taxon>Spirochaetia</taxon>
        <taxon>Leptospirales</taxon>
        <taxon>Leptospiraceae</taxon>
        <taxon>Leptospira</taxon>
    </lineage>
</organism>
<gene>
    <name evidence="11" type="primary">pnuC</name>
    <name evidence="11" type="ORF">ND810_16800</name>
</gene>
<evidence type="ECO:0000256" key="1">
    <source>
        <dbReference type="ARBA" id="ARBA00002672"/>
    </source>
</evidence>
<feature type="transmembrane region" description="Helical" evidence="10">
    <location>
        <begin position="74"/>
        <end position="91"/>
    </location>
</feature>
<protein>
    <recommendedName>
        <fullName evidence="4">Nicotinamide riboside transporter PnuC</fullName>
    </recommendedName>
</protein>
<feature type="transmembrane region" description="Helical" evidence="10">
    <location>
        <begin position="111"/>
        <end position="132"/>
    </location>
</feature>
<comment type="function">
    <text evidence="1">Required for nicotinamide riboside transport across the inner membrane.</text>
</comment>
<evidence type="ECO:0000256" key="6">
    <source>
        <dbReference type="ARBA" id="ARBA00022475"/>
    </source>
</evidence>
<evidence type="ECO:0000256" key="2">
    <source>
        <dbReference type="ARBA" id="ARBA00004651"/>
    </source>
</evidence>
<dbReference type="PANTHER" id="PTHR36122">
    <property type="entry name" value="NICOTINAMIDE RIBOSIDE TRANSPORTER PNUC"/>
    <property type="match status" value="1"/>
</dbReference>
<evidence type="ECO:0000313" key="12">
    <source>
        <dbReference type="Proteomes" id="UP001209694"/>
    </source>
</evidence>
<proteinExistence type="inferred from homology"/>